<comment type="similarity">
    <text evidence="1">Belongs to the sigma-70 factor family. ECF subfamily.</text>
</comment>
<reference evidence="8 9" key="1">
    <citation type="journal article" date="2016" name="Nat. Commun.">
        <title>Thousands of microbial genomes shed light on interconnected biogeochemical processes in an aquifer system.</title>
        <authorList>
            <person name="Anantharaman K."/>
            <person name="Brown C.T."/>
            <person name="Hug L.A."/>
            <person name="Sharon I."/>
            <person name="Castelle C.J."/>
            <person name="Probst A.J."/>
            <person name="Thomas B.C."/>
            <person name="Singh A."/>
            <person name="Wilkins M.J."/>
            <person name="Karaoz U."/>
            <person name="Brodie E.L."/>
            <person name="Williams K.H."/>
            <person name="Hubbard S.S."/>
            <person name="Banfield J.F."/>
        </authorList>
    </citation>
    <scope>NUCLEOTIDE SEQUENCE [LARGE SCALE GENOMIC DNA]</scope>
</reference>
<keyword evidence="5" id="KW-0804">Transcription</keyword>
<dbReference type="EMBL" id="MFTD01000001">
    <property type="protein sequence ID" value="OGI47228.1"/>
    <property type="molecule type" value="Genomic_DNA"/>
</dbReference>
<dbReference type="InterPro" id="IPR013325">
    <property type="entry name" value="RNA_pol_sigma_r2"/>
</dbReference>
<dbReference type="GO" id="GO:0003677">
    <property type="term" value="F:DNA binding"/>
    <property type="evidence" value="ECO:0007669"/>
    <property type="project" value="UniProtKB-KW"/>
</dbReference>
<dbReference type="InterPro" id="IPR013324">
    <property type="entry name" value="RNA_pol_sigma_r3/r4-like"/>
</dbReference>
<dbReference type="Pfam" id="PF04542">
    <property type="entry name" value="Sigma70_r2"/>
    <property type="match status" value="1"/>
</dbReference>
<dbReference type="Proteomes" id="UP000176484">
    <property type="component" value="Unassembled WGS sequence"/>
</dbReference>
<dbReference type="Pfam" id="PF08281">
    <property type="entry name" value="Sigma70_r4_2"/>
    <property type="match status" value="1"/>
</dbReference>
<evidence type="ECO:0000256" key="3">
    <source>
        <dbReference type="ARBA" id="ARBA00023082"/>
    </source>
</evidence>
<evidence type="ECO:0000256" key="1">
    <source>
        <dbReference type="ARBA" id="ARBA00010641"/>
    </source>
</evidence>
<dbReference type="Gene3D" id="1.10.1740.10">
    <property type="match status" value="1"/>
</dbReference>
<evidence type="ECO:0008006" key="10">
    <source>
        <dbReference type="Google" id="ProtNLM"/>
    </source>
</evidence>
<feature type="domain" description="RNA polymerase sigma-70 region 2" evidence="6">
    <location>
        <begin position="25"/>
        <end position="91"/>
    </location>
</feature>
<accession>A0A1F6TQ30</accession>
<organism evidence="8 9">
    <name type="scientific">Candidatus Nomurabacteria bacterium GWB1_40_6</name>
    <dbReference type="NCBI Taxonomy" id="1801727"/>
    <lineage>
        <taxon>Bacteria</taxon>
        <taxon>Candidatus Nomuraibacteriota</taxon>
    </lineage>
</organism>
<evidence type="ECO:0000313" key="9">
    <source>
        <dbReference type="Proteomes" id="UP000176484"/>
    </source>
</evidence>
<dbReference type="InterPro" id="IPR039425">
    <property type="entry name" value="RNA_pol_sigma-70-like"/>
</dbReference>
<keyword evidence="3" id="KW-0731">Sigma factor</keyword>
<evidence type="ECO:0000313" key="8">
    <source>
        <dbReference type="EMBL" id="OGI47228.1"/>
    </source>
</evidence>
<dbReference type="InterPro" id="IPR036388">
    <property type="entry name" value="WH-like_DNA-bd_sf"/>
</dbReference>
<proteinExistence type="inferred from homology"/>
<name>A0A1F6TQ30_9BACT</name>
<dbReference type="SUPFAM" id="SSF88659">
    <property type="entry name" value="Sigma3 and sigma4 domains of RNA polymerase sigma factors"/>
    <property type="match status" value="1"/>
</dbReference>
<evidence type="ECO:0000256" key="5">
    <source>
        <dbReference type="ARBA" id="ARBA00023163"/>
    </source>
</evidence>
<dbReference type="PANTHER" id="PTHR43133">
    <property type="entry name" value="RNA POLYMERASE ECF-TYPE SIGMA FACTO"/>
    <property type="match status" value="1"/>
</dbReference>
<evidence type="ECO:0000256" key="4">
    <source>
        <dbReference type="ARBA" id="ARBA00023125"/>
    </source>
</evidence>
<evidence type="ECO:0000259" key="7">
    <source>
        <dbReference type="Pfam" id="PF08281"/>
    </source>
</evidence>
<evidence type="ECO:0000259" key="6">
    <source>
        <dbReference type="Pfam" id="PF04542"/>
    </source>
</evidence>
<comment type="caution">
    <text evidence="8">The sequence shown here is derived from an EMBL/GenBank/DDBJ whole genome shotgun (WGS) entry which is preliminary data.</text>
</comment>
<keyword evidence="4" id="KW-0238">DNA-binding</keyword>
<gene>
    <name evidence="8" type="ORF">A2121_00535</name>
</gene>
<dbReference type="NCBIfam" id="TIGR02937">
    <property type="entry name" value="sigma70-ECF"/>
    <property type="match status" value="1"/>
</dbReference>
<dbReference type="InterPro" id="IPR014284">
    <property type="entry name" value="RNA_pol_sigma-70_dom"/>
</dbReference>
<evidence type="ECO:0000256" key="2">
    <source>
        <dbReference type="ARBA" id="ARBA00023015"/>
    </source>
</evidence>
<sequence length="195" mass="22920">MGEEKSDNEIIELYKNGEREALKYLIERYASPLFNFVARLTNRNDAGDIVQEVFIKAWKNIKKFDSKKASFKTWIFTITRNTITDFSRRKKSILFSDLTSARQDLAENSEDSFEENIESEDLLPDEALQKLEDIETLNKTLEKLRPEYREVLVLYYQEEMTFEEIGEILSKPTNTVKSQHRRAIIELRKLISPSP</sequence>
<dbReference type="GO" id="GO:0016987">
    <property type="term" value="F:sigma factor activity"/>
    <property type="evidence" value="ECO:0007669"/>
    <property type="project" value="UniProtKB-KW"/>
</dbReference>
<dbReference type="InterPro" id="IPR013249">
    <property type="entry name" value="RNA_pol_sigma70_r4_t2"/>
</dbReference>
<dbReference type="Gene3D" id="1.10.10.10">
    <property type="entry name" value="Winged helix-like DNA-binding domain superfamily/Winged helix DNA-binding domain"/>
    <property type="match status" value="1"/>
</dbReference>
<keyword evidence="2" id="KW-0805">Transcription regulation</keyword>
<dbReference type="SUPFAM" id="SSF88946">
    <property type="entry name" value="Sigma2 domain of RNA polymerase sigma factors"/>
    <property type="match status" value="1"/>
</dbReference>
<protein>
    <recommendedName>
        <fullName evidence="10">RNA polymerase subunit sigma-24</fullName>
    </recommendedName>
</protein>
<dbReference type="InterPro" id="IPR007627">
    <property type="entry name" value="RNA_pol_sigma70_r2"/>
</dbReference>
<dbReference type="AlphaFoldDB" id="A0A1F6TQ30"/>
<dbReference type="CDD" id="cd06171">
    <property type="entry name" value="Sigma70_r4"/>
    <property type="match status" value="1"/>
</dbReference>
<dbReference type="PANTHER" id="PTHR43133:SF8">
    <property type="entry name" value="RNA POLYMERASE SIGMA FACTOR HI_1459-RELATED"/>
    <property type="match status" value="1"/>
</dbReference>
<dbReference type="GO" id="GO:0006352">
    <property type="term" value="P:DNA-templated transcription initiation"/>
    <property type="evidence" value="ECO:0007669"/>
    <property type="project" value="InterPro"/>
</dbReference>
<feature type="domain" description="RNA polymerase sigma factor 70 region 4 type 2" evidence="7">
    <location>
        <begin position="137"/>
        <end position="184"/>
    </location>
</feature>